<dbReference type="Gene3D" id="3.40.50.1820">
    <property type="entry name" value="alpha/beta hydrolase"/>
    <property type="match status" value="1"/>
</dbReference>
<protein>
    <recommendedName>
        <fullName evidence="3">Peptidase S9 prolyl oligopeptidase catalytic domain-containing protein</fullName>
    </recommendedName>
</protein>
<evidence type="ECO:0000313" key="2">
    <source>
        <dbReference type="Proteomes" id="UP000424966"/>
    </source>
</evidence>
<gene>
    <name evidence="1" type="ORF">FOC37_18815</name>
</gene>
<keyword evidence="2" id="KW-1185">Reference proteome</keyword>
<reference evidence="1 2" key="1">
    <citation type="submission" date="2019-11" db="EMBL/GenBank/DDBJ databases">
        <title>FDA dAtabase for Regulatory Grade micrObial Sequences (FDA-ARGOS): Supporting development and validation of Infectious Disease Dx tests.</title>
        <authorList>
            <person name="Patel R."/>
            <person name="Rucinski S."/>
            <person name="Tallon L."/>
            <person name="Sadzewicz L."/>
            <person name="Vavikolanu K."/>
            <person name="Mehta A."/>
            <person name="Aluvathingal J."/>
            <person name="Nadendla S."/>
            <person name="Nandy P."/>
            <person name="Geyer C."/>
            <person name="Yan Y."/>
            <person name="Sichtig H."/>
        </authorList>
    </citation>
    <scope>NUCLEOTIDE SEQUENCE [LARGE SCALE GENOMIC DNA]</scope>
    <source>
        <strain evidence="1 2">FDAARGOS_729</strain>
    </source>
</reference>
<dbReference type="SUPFAM" id="SSF53474">
    <property type="entry name" value="alpha/beta-Hydrolases"/>
    <property type="match status" value="1"/>
</dbReference>
<proteinExistence type="predicted"/>
<evidence type="ECO:0008006" key="3">
    <source>
        <dbReference type="Google" id="ProtNLM"/>
    </source>
</evidence>
<evidence type="ECO:0000313" key="1">
    <source>
        <dbReference type="EMBL" id="QGR72237.1"/>
    </source>
</evidence>
<dbReference type="InterPro" id="IPR029058">
    <property type="entry name" value="AB_hydrolase_fold"/>
</dbReference>
<name>A0ABX6FB79_YERIN</name>
<dbReference type="Proteomes" id="UP000424966">
    <property type="component" value="Chromosome"/>
</dbReference>
<accession>A0ABX6FB79</accession>
<sequence>MSFSEKLFICSNSVELTYIEDPYPFENSVGESKLLVIFQSLGDEKSEDPIKRYPYTLLAGLRYFNCRKIYVKDDKGLVGDYYLGTNGGFEKKEAVVEFITSKIKEYKILSENVTLFGLSKGGYASLLFGHEINVGAVICAVPQFDLVKWIDKFKKHLSYIYPKDATESQKIIYSEYLKDIIKNSMHSPKRIYIITSHNDDTYTDHIPPLINSITSRGDSILKVFHNDEYFVTRHNNVVKNSMNEILTILSYELSELKKVNFFK</sequence>
<dbReference type="RefSeq" id="WP_005183780.1">
    <property type="nucleotide sequence ID" value="NZ_CP046293.1"/>
</dbReference>
<organism evidence="1 2">
    <name type="scientific">Yersinia intermedia</name>
    <dbReference type="NCBI Taxonomy" id="631"/>
    <lineage>
        <taxon>Bacteria</taxon>
        <taxon>Pseudomonadati</taxon>
        <taxon>Pseudomonadota</taxon>
        <taxon>Gammaproteobacteria</taxon>
        <taxon>Enterobacterales</taxon>
        <taxon>Yersiniaceae</taxon>
        <taxon>Yersinia</taxon>
    </lineage>
</organism>
<dbReference type="EMBL" id="CP046294">
    <property type="protein sequence ID" value="QGR72237.1"/>
    <property type="molecule type" value="Genomic_DNA"/>
</dbReference>
<dbReference type="GeneID" id="58048360"/>